<evidence type="ECO:0000256" key="7">
    <source>
        <dbReference type="ARBA" id="ARBA00023004"/>
    </source>
</evidence>
<dbReference type="OrthoDB" id="1447144at2"/>
<dbReference type="GO" id="GO:0016491">
    <property type="term" value="F:oxidoreductase activity"/>
    <property type="evidence" value="ECO:0007669"/>
    <property type="project" value="UniProtKB-KW"/>
</dbReference>
<dbReference type="InterPro" id="IPR050450">
    <property type="entry name" value="COX15/CtaA_HemeA_synthase"/>
</dbReference>
<comment type="pathway">
    <text evidence="11">Porphyrin-containing compound metabolism.</text>
</comment>
<feature type="transmembrane region" description="Helical" evidence="12">
    <location>
        <begin position="77"/>
        <end position="97"/>
    </location>
</feature>
<keyword evidence="14" id="KW-1185">Reference proteome</keyword>
<accession>A0A316G1H9</accession>
<dbReference type="Proteomes" id="UP000245790">
    <property type="component" value="Unassembled WGS sequence"/>
</dbReference>
<proteinExistence type="predicted"/>
<name>A0A316G1H9_9GAMM</name>
<feature type="transmembrane region" description="Helical" evidence="12">
    <location>
        <begin position="247"/>
        <end position="267"/>
    </location>
</feature>
<keyword evidence="4" id="KW-0479">Metal-binding</keyword>
<feature type="transmembrane region" description="Helical" evidence="12">
    <location>
        <begin position="312"/>
        <end position="330"/>
    </location>
</feature>
<gene>
    <name evidence="13" type="ORF">C8D97_10248</name>
</gene>
<dbReference type="PANTHER" id="PTHR35457:SF1">
    <property type="entry name" value="HEME A SYNTHASE"/>
    <property type="match status" value="1"/>
</dbReference>
<evidence type="ECO:0000256" key="9">
    <source>
        <dbReference type="ARBA" id="ARBA00023136"/>
    </source>
</evidence>
<evidence type="ECO:0000256" key="8">
    <source>
        <dbReference type="ARBA" id="ARBA00023133"/>
    </source>
</evidence>
<dbReference type="PANTHER" id="PTHR35457">
    <property type="entry name" value="HEME A SYNTHASE"/>
    <property type="match status" value="1"/>
</dbReference>
<keyword evidence="5 12" id="KW-1133">Transmembrane helix</keyword>
<keyword evidence="6" id="KW-0560">Oxidoreductase</keyword>
<organism evidence="13 14">
    <name type="scientific">Pleionea mediterranea</name>
    <dbReference type="NCBI Taxonomy" id="523701"/>
    <lineage>
        <taxon>Bacteria</taxon>
        <taxon>Pseudomonadati</taxon>
        <taxon>Pseudomonadota</taxon>
        <taxon>Gammaproteobacteria</taxon>
        <taxon>Oceanospirillales</taxon>
        <taxon>Pleioneaceae</taxon>
        <taxon>Pleionea</taxon>
    </lineage>
</organism>
<dbReference type="AlphaFoldDB" id="A0A316G1H9"/>
<evidence type="ECO:0000256" key="5">
    <source>
        <dbReference type="ARBA" id="ARBA00022989"/>
    </source>
</evidence>
<reference evidence="13 14" key="1">
    <citation type="submission" date="2018-05" db="EMBL/GenBank/DDBJ databases">
        <title>Genomic Encyclopedia of Type Strains, Phase IV (KMG-IV): sequencing the most valuable type-strain genomes for metagenomic binning, comparative biology and taxonomic classification.</title>
        <authorList>
            <person name="Goeker M."/>
        </authorList>
    </citation>
    <scope>NUCLEOTIDE SEQUENCE [LARGE SCALE GENOMIC DNA]</scope>
    <source>
        <strain evidence="13 14">DSM 25350</strain>
    </source>
</reference>
<dbReference type="GO" id="GO:0006784">
    <property type="term" value="P:heme A biosynthetic process"/>
    <property type="evidence" value="ECO:0007669"/>
    <property type="project" value="InterPro"/>
</dbReference>
<feature type="transmembrane region" description="Helical" evidence="12">
    <location>
        <begin position="175"/>
        <end position="195"/>
    </location>
</feature>
<keyword evidence="10" id="KW-1015">Disulfide bond</keyword>
<protein>
    <submittedName>
        <fullName evidence="13">Cytochrome c oxidase assembly protein subunit 15</fullName>
    </submittedName>
</protein>
<keyword evidence="7" id="KW-0408">Iron</keyword>
<dbReference type="EMBL" id="QGGU01000002">
    <property type="protein sequence ID" value="PWK53660.1"/>
    <property type="molecule type" value="Genomic_DNA"/>
</dbReference>
<evidence type="ECO:0000256" key="2">
    <source>
        <dbReference type="ARBA" id="ARBA00022475"/>
    </source>
</evidence>
<evidence type="ECO:0000256" key="6">
    <source>
        <dbReference type="ARBA" id="ARBA00023002"/>
    </source>
</evidence>
<evidence type="ECO:0000256" key="1">
    <source>
        <dbReference type="ARBA" id="ARBA00004141"/>
    </source>
</evidence>
<dbReference type="RefSeq" id="WP_109761733.1">
    <property type="nucleotide sequence ID" value="NZ_QGGU01000002.1"/>
</dbReference>
<evidence type="ECO:0000313" key="13">
    <source>
        <dbReference type="EMBL" id="PWK53660.1"/>
    </source>
</evidence>
<comment type="caution">
    <text evidence="13">The sequence shown here is derived from an EMBL/GenBank/DDBJ whole genome shotgun (WGS) entry which is preliminary data.</text>
</comment>
<dbReference type="GO" id="GO:0046872">
    <property type="term" value="F:metal ion binding"/>
    <property type="evidence" value="ECO:0007669"/>
    <property type="project" value="UniProtKB-KW"/>
</dbReference>
<keyword evidence="8" id="KW-0350">Heme biosynthesis</keyword>
<evidence type="ECO:0000256" key="3">
    <source>
        <dbReference type="ARBA" id="ARBA00022692"/>
    </source>
</evidence>
<comment type="subcellular location">
    <subcellularLocation>
        <location evidence="1">Membrane</location>
        <topology evidence="1">Multi-pass membrane protein</topology>
    </subcellularLocation>
</comment>
<feature type="transmembrane region" description="Helical" evidence="12">
    <location>
        <begin position="109"/>
        <end position="129"/>
    </location>
</feature>
<evidence type="ECO:0000313" key="14">
    <source>
        <dbReference type="Proteomes" id="UP000245790"/>
    </source>
</evidence>
<evidence type="ECO:0000256" key="4">
    <source>
        <dbReference type="ARBA" id="ARBA00022723"/>
    </source>
</evidence>
<sequence>MNKAMQKKLTMAAIVLVVVVIGLGAFTRLADAGLGCPDWPGCYGFVGIPLKAETIEKANQAFPDQPYELAKAWPEMVHRYFAGALGLVVFALFIIAMKRRQYSDACVKLSTGLLILITFQAALGAWTVTEKLHPVVVMGHLLGGFATFSLLAVLTLRLYQPNINIAPEVIRSKRLISIGIIAVAIQIALGGWTSANYAALACTDLPICFAGWYEHTDFAEGFTLWGHNAETYQYGVLSNEAKIAVHAAHRIGAIVVTAILLSILFILFRKSRTKTVKTFSIALLVLLVLQITLGVVNVTMNLPLLNAVAHNLVAAFLLVTLVGLRALIWVNETNKTEPAHV</sequence>
<feature type="transmembrane region" description="Helical" evidence="12">
    <location>
        <begin position="135"/>
        <end position="154"/>
    </location>
</feature>
<dbReference type="InterPro" id="IPR003780">
    <property type="entry name" value="COX15/CtaA_fam"/>
</dbReference>
<feature type="transmembrane region" description="Helical" evidence="12">
    <location>
        <begin position="279"/>
        <end position="300"/>
    </location>
</feature>
<evidence type="ECO:0000256" key="12">
    <source>
        <dbReference type="SAM" id="Phobius"/>
    </source>
</evidence>
<dbReference type="GO" id="GO:0016020">
    <property type="term" value="C:membrane"/>
    <property type="evidence" value="ECO:0007669"/>
    <property type="project" value="UniProtKB-SubCell"/>
</dbReference>
<evidence type="ECO:0000256" key="10">
    <source>
        <dbReference type="ARBA" id="ARBA00023157"/>
    </source>
</evidence>
<keyword evidence="9 12" id="KW-0472">Membrane</keyword>
<evidence type="ECO:0000256" key="11">
    <source>
        <dbReference type="ARBA" id="ARBA00023444"/>
    </source>
</evidence>
<dbReference type="Pfam" id="PF02628">
    <property type="entry name" value="COX15-CtaA"/>
    <property type="match status" value="1"/>
</dbReference>
<keyword evidence="2" id="KW-1003">Cell membrane</keyword>
<keyword evidence="3 12" id="KW-0812">Transmembrane</keyword>